<keyword evidence="5 9" id="KW-0472">Membrane</keyword>
<dbReference type="GO" id="GO:0043025">
    <property type="term" value="C:neuronal cell body"/>
    <property type="evidence" value="ECO:0007669"/>
    <property type="project" value="TreeGrafter"/>
</dbReference>
<evidence type="ECO:0000256" key="8">
    <source>
        <dbReference type="ARBA" id="ARBA00023319"/>
    </source>
</evidence>
<keyword evidence="7" id="KW-0325">Glycoprotein</keyword>
<dbReference type="GO" id="GO:0030424">
    <property type="term" value="C:axon"/>
    <property type="evidence" value="ECO:0007669"/>
    <property type="project" value="TreeGrafter"/>
</dbReference>
<dbReference type="EMBL" id="OW240912">
    <property type="protein sequence ID" value="CAH2219029.1"/>
    <property type="molecule type" value="Genomic_DNA"/>
</dbReference>
<reference evidence="12" key="1">
    <citation type="submission" date="2022-03" db="EMBL/GenBank/DDBJ databases">
        <authorList>
            <person name="Alioto T."/>
            <person name="Alioto T."/>
            <person name="Gomez Garrido J."/>
        </authorList>
    </citation>
    <scope>NUCLEOTIDE SEQUENCE</scope>
</reference>
<keyword evidence="4 9" id="KW-1133">Transmembrane helix</keyword>
<dbReference type="InterPro" id="IPR013162">
    <property type="entry name" value="CD80_C2-set"/>
</dbReference>
<feature type="domain" description="Ig-like" evidence="11">
    <location>
        <begin position="16"/>
        <end position="111"/>
    </location>
</feature>
<feature type="chain" id="PRO_5042182455" evidence="10">
    <location>
        <begin position="17"/>
        <end position="308"/>
    </location>
</feature>
<dbReference type="PANTHER" id="PTHR46841">
    <property type="entry name" value="OX-2 MEMBRANE GLYCOPROTEIN"/>
    <property type="match status" value="1"/>
</dbReference>
<feature type="domain" description="Ig-like" evidence="11">
    <location>
        <begin position="137"/>
        <end position="231"/>
    </location>
</feature>
<keyword evidence="8" id="KW-0393">Immunoglobulin domain</keyword>
<evidence type="ECO:0000256" key="5">
    <source>
        <dbReference type="ARBA" id="ARBA00023136"/>
    </source>
</evidence>
<sequence>MRCLWLLLCLFHSVFGSLKVISMEKQLAAVGHDVTLECQLIASTKPDVQQVSWKKESGDNVGPVATSSKSFGKRYIGYYSNRIANFTEITPNVSAITIRSVDLEDQGCFKCIFNIFPLGAMDALICLDVYEMNISEPNLEVYPMSSTSGLNETYIITCSVTGRPAPSIEWSLPYTSQEIPQTYTIEHPDHSVTVISNFTQRLSRHQRDTTVTCTIYHPALKEATYLTKSIDSTREEIPLQDIMVWVWPITVIFIILVLIVFIITCQGYIKPHKYQKCTAKEFSSSETAMIRPTDNSTCVKNPILILCP</sequence>
<dbReference type="GO" id="GO:0150079">
    <property type="term" value="P:negative regulation of neuroinflammatory response"/>
    <property type="evidence" value="ECO:0007669"/>
    <property type="project" value="TreeGrafter"/>
</dbReference>
<dbReference type="GO" id="GO:0016020">
    <property type="term" value="C:membrane"/>
    <property type="evidence" value="ECO:0007669"/>
    <property type="project" value="UniProtKB-SubCell"/>
</dbReference>
<dbReference type="InterPro" id="IPR013783">
    <property type="entry name" value="Ig-like_fold"/>
</dbReference>
<evidence type="ECO:0000313" key="12">
    <source>
        <dbReference type="EMBL" id="CAH2219029.1"/>
    </source>
</evidence>
<keyword evidence="13" id="KW-1185">Reference proteome</keyword>
<evidence type="ECO:0000256" key="10">
    <source>
        <dbReference type="SAM" id="SignalP"/>
    </source>
</evidence>
<keyword evidence="2 9" id="KW-0812">Transmembrane</keyword>
<evidence type="ECO:0000256" key="4">
    <source>
        <dbReference type="ARBA" id="ARBA00022989"/>
    </source>
</evidence>
<organism evidence="12 13">
    <name type="scientific">Pelobates cultripes</name>
    <name type="common">Western spadefoot toad</name>
    <dbReference type="NCBI Taxonomy" id="61616"/>
    <lineage>
        <taxon>Eukaryota</taxon>
        <taxon>Metazoa</taxon>
        <taxon>Chordata</taxon>
        <taxon>Craniata</taxon>
        <taxon>Vertebrata</taxon>
        <taxon>Euteleostomi</taxon>
        <taxon>Amphibia</taxon>
        <taxon>Batrachia</taxon>
        <taxon>Anura</taxon>
        <taxon>Pelobatoidea</taxon>
        <taxon>Pelobatidae</taxon>
        <taxon>Pelobates</taxon>
    </lineage>
</organism>
<evidence type="ECO:0000259" key="11">
    <source>
        <dbReference type="PROSITE" id="PS50835"/>
    </source>
</evidence>
<evidence type="ECO:0000313" key="13">
    <source>
        <dbReference type="Proteomes" id="UP001295444"/>
    </source>
</evidence>
<dbReference type="PROSITE" id="PS50835">
    <property type="entry name" value="IG_LIKE"/>
    <property type="match status" value="2"/>
</dbReference>
<feature type="signal peptide" evidence="10">
    <location>
        <begin position="1"/>
        <end position="16"/>
    </location>
</feature>
<dbReference type="InterPro" id="IPR013106">
    <property type="entry name" value="Ig_V-set"/>
</dbReference>
<evidence type="ECO:0000256" key="3">
    <source>
        <dbReference type="ARBA" id="ARBA00022729"/>
    </source>
</evidence>
<dbReference type="Gene3D" id="2.60.40.10">
    <property type="entry name" value="Immunoglobulins"/>
    <property type="match status" value="2"/>
</dbReference>
<keyword evidence="3 10" id="KW-0732">Signal</keyword>
<evidence type="ECO:0000256" key="9">
    <source>
        <dbReference type="SAM" id="Phobius"/>
    </source>
</evidence>
<dbReference type="SUPFAM" id="SSF48726">
    <property type="entry name" value="Immunoglobulin"/>
    <property type="match status" value="2"/>
</dbReference>
<comment type="subcellular location">
    <subcellularLocation>
        <location evidence="1">Membrane</location>
        <topology evidence="1">Single-pass membrane protein</topology>
    </subcellularLocation>
</comment>
<evidence type="ECO:0000256" key="6">
    <source>
        <dbReference type="ARBA" id="ARBA00023157"/>
    </source>
</evidence>
<dbReference type="AlphaFoldDB" id="A0AAD1VLK0"/>
<evidence type="ECO:0000256" key="7">
    <source>
        <dbReference type="ARBA" id="ARBA00023180"/>
    </source>
</evidence>
<dbReference type="GO" id="GO:0009986">
    <property type="term" value="C:cell surface"/>
    <property type="evidence" value="ECO:0007669"/>
    <property type="project" value="TreeGrafter"/>
</dbReference>
<protein>
    <submittedName>
        <fullName evidence="12">OX-2 membrane glyco -like</fullName>
    </submittedName>
</protein>
<dbReference type="GO" id="GO:0034113">
    <property type="term" value="P:heterotypic cell-cell adhesion"/>
    <property type="evidence" value="ECO:0007669"/>
    <property type="project" value="TreeGrafter"/>
</dbReference>
<dbReference type="GO" id="GO:0098632">
    <property type="term" value="F:cell-cell adhesion mediator activity"/>
    <property type="evidence" value="ECO:0007669"/>
    <property type="project" value="InterPro"/>
</dbReference>
<dbReference type="InterPro" id="IPR007110">
    <property type="entry name" value="Ig-like_dom"/>
</dbReference>
<name>A0AAD1VLK0_PELCU</name>
<feature type="transmembrane region" description="Helical" evidence="9">
    <location>
        <begin position="242"/>
        <end position="263"/>
    </location>
</feature>
<proteinExistence type="predicted"/>
<dbReference type="Pfam" id="PF08205">
    <property type="entry name" value="C2-set_2"/>
    <property type="match status" value="1"/>
</dbReference>
<dbReference type="Proteomes" id="UP001295444">
    <property type="component" value="Chromosome 01"/>
</dbReference>
<evidence type="ECO:0000256" key="2">
    <source>
        <dbReference type="ARBA" id="ARBA00022692"/>
    </source>
</evidence>
<dbReference type="InterPro" id="IPR036179">
    <property type="entry name" value="Ig-like_dom_sf"/>
</dbReference>
<keyword evidence="6" id="KW-1015">Disulfide bond</keyword>
<accession>A0AAD1VLK0</accession>
<gene>
    <name evidence="12" type="ORF">PECUL_23A040934</name>
</gene>
<dbReference type="SMART" id="SM00409">
    <property type="entry name" value="IG"/>
    <property type="match status" value="1"/>
</dbReference>
<dbReference type="InterPro" id="IPR003599">
    <property type="entry name" value="Ig_sub"/>
</dbReference>
<dbReference type="PANTHER" id="PTHR46841:SF7">
    <property type="entry name" value="IG-LIKE DOMAIN-CONTAINING PROTEIN"/>
    <property type="match status" value="1"/>
</dbReference>
<dbReference type="Pfam" id="PF07686">
    <property type="entry name" value="V-set"/>
    <property type="match status" value="1"/>
</dbReference>
<dbReference type="InterPro" id="IPR047164">
    <property type="entry name" value="OX2G-like"/>
</dbReference>
<evidence type="ECO:0000256" key="1">
    <source>
        <dbReference type="ARBA" id="ARBA00004167"/>
    </source>
</evidence>